<comment type="caution">
    <text evidence="4">The sequence shown here is derived from an EMBL/GenBank/DDBJ whole genome shotgun (WGS) entry which is preliminary data.</text>
</comment>
<dbReference type="PANTHER" id="PTHR24078:SF553">
    <property type="entry name" value="DNAJ HOMOLOG SUBFAMILY B MEMBER 5"/>
    <property type="match status" value="1"/>
</dbReference>
<evidence type="ECO:0000313" key="4">
    <source>
        <dbReference type="EMBL" id="MDQ0274515.1"/>
    </source>
</evidence>
<dbReference type="InterPro" id="IPR001623">
    <property type="entry name" value="DnaJ_domain"/>
</dbReference>
<dbReference type="PANTHER" id="PTHR24078">
    <property type="entry name" value="DNAJ HOMOLOG SUBFAMILY C MEMBER"/>
    <property type="match status" value="1"/>
</dbReference>
<evidence type="ECO:0000256" key="1">
    <source>
        <dbReference type="ARBA" id="ARBA00022705"/>
    </source>
</evidence>
<dbReference type="PRINTS" id="PR00625">
    <property type="entry name" value="JDOMAIN"/>
</dbReference>
<organism evidence="4 5">
    <name type="scientific">Peptoniphilus koenoeneniae</name>
    <dbReference type="NCBI Taxonomy" id="507751"/>
    <lineage>
        <taxon>Bacteria</taxon>
        <taxon>Bacillati</taxon>
        <taxon>Bacillota</taxon>
        <taxon>Tissierellia</taxon>
        <taxon>Tissierellales</taxon>
        <taxon>Peptoniphilaceae</taxon>
        <taxon>Peptoniphilus</taxon>
    </lineage>
</organism>
<protein>
    <submittedName>
        <fullName evidence="4">Curved DNA-binding protein</fullName>
    </submittedName>
</protein>
<dbReference type="SUPFAM" id="SSF49493">
    <property type="entry name" value="HSP40/DnaJ peptide-binding domain"/>
    <property type="match status" value="2"/>
</dbReference>
<dbReference type="InterPro" id="IPR036869">
    <property type="entry name" value="J_dom_sf"/>
</dbReference>
<dbReference type="CDD" id="cd10747">
    <property type="entry name" value="DnaJ_C"/>
    <property type="match status" value="1"/>
</dbReference>
<dbReference type="CDD" id="cd06257">
    <property type="entry name" value="DnaJ"/>
    <property type="match status" value="1"/>
</dbReference>
<dbReference type="InterPro" id="IPR051339">
    <property type="entry name" value="DnaJ_subfamily_B"/>
</dbReference>
<dbReference type="InterPro" id="IPR002939">
    <property type="entry name" value="DnaJ_C"/>
</dbReference>
<name>A0ABU0AU36_9FIRM</name>
<dbReference type="Gene3D" id="1.10.287.110">
    <property type="entry name" value="DnaJ domain"/>
    <property type="match status" value="1"/>
</dbReference>
<dbReference type="Gene3D" id="2.60.260.20">
    <property type="entry name" value="Urease metallochaperone UreE, N-terminal domain"/>
    <property type="match status" value="2"/>
</dbReference>
<evidence type="ECO:0000313" key="5">
    <source>
        <dbReference type="Proteomes" id="UP001236559"/>
    </source>
</evidence>
<evidence type="ECO:0000256" key="2">
    <source>
        <dbReference type="ARBA" id="ARBA00023186"/>
    </source>
</evidence>
<dbReference type="RefSeq" id="WP_307494933.1">
    <property type="nucleotide sequence ID" value="NZ_JAUSTN010000002.1"/>
</dbReference>
<dbReference type="PROSITE" id="PS50076">
    <property type="entry name" value="DNAJ_2"/>
    <property type="match status" value="1"/>
</dbReference>
<dbReference type="PROSITE" id="PS00636">
    <property type="entry name" value="DNAJ_1"/>
    <property type="match status" value="1"/>
</dbReference>
<dbReference type="Pfam" id="PF00226">
    <property type="entry name" value="DnaJ"/>
    <property type="match status" value="1"/>
</dbReference>
<dbReference type="Pfam" id="PF01556">
    <property type="entry name" value="DnaJ_C"/>
    <property type="match status" value="1"/>
</dbReference>
<dbReference type="InterPro" id="IPR018253">
    <property type="entry name" value="DnaJ_domain_CS"/>
</dbReference>
<dbReference type="SMART" id="SM00271">
    <property type="entry name" value="DnaJ"/>
    <property type="match status" value="1"/>
</dbReference>
<feature type="domain" description="J" evidence="3">
    <location>
        <begin position="5"/>
        <end position="70"/>
    </location>
</feature>
<sequence>MEYKDYYKILGVEKSASDKEIKSAFRKLAKKYHPDLNQGDKKSQEKFKEINEAYEVLSDKDKRQKYDTFGSNYDFSQGTNFDPSQYGYTYTSGGSGGNFSDFFDLIFGRDSSKDRGFSKGSFGGFNMGDIFSDMTSSRSRKPQRKSYETEISLSLEEAYKGTEKKLKLNIDSKSVDIDLKIPSGIGPSKKIKVKGEKYGVNGDILFKIKLIPNHNFTLDGLNLTSKVNIFPWDAALGKDLLVDTLNGKIKLKLPAGFKGGSKMRVAGRGFKDLKGKKGDLYIEFNIVNPQSLSQDQKDLYEKLRDLDK</sequence>
<proteinExistence type="predicted"/>
<gene>
    <name evidence="4" type="ORF">J2S72_000523</name>
</gene>
<keyword evidence="4" id="KW-0238">DNA-binding</keyword>
<dbReference type="SUPFAM" id="SSF46565">
    <property type="entry name" value="Chaperone J-domain"/>
    <property type="match status" value="1"/>
</dbReference>
<dbReference type="InterPro" id="IPR008971">
    <property type="entry name" value="HSP40/DnaJ_pept-bd"/>
</dbReference>
<keyword evidence="2" id="KW-0143">Chaperone</keyword>
<dbReference type="Proteomes" id="UP001236559">
    <property type="component" value="Unassembled WGS sequence"/>
</dbReference>
<keyword evidence="5" id="KW-1185">Reference proteome</keyword>
<dbReference type="EMBL" id="JAUSTN010000002">
    <property type="protein sequence ID" value="MDQ0274515.1"/>
    <property type="molecule type" value="Genomic_DNA"/>
</dbReference>
<reference evidence="4 5" key="1">
    <citation type="submission" date="2023-07" db="EMBL/GenBank/DDBJ databases">
        <title>Genomic Encyclopedia of Type Strains, Phase IV (KMG-IV): sequencing the most valuable type-strain genomes for metagenomic binning, comparative biology and taxonomic classification.</title>
        <authorList>
            <person name="Goeker M."/>
        </authorList>
    </citation>
    <scope>NUCLEOTIDE SEQUENCE [LARGE SCALE GENOMIC DNA]</scope>
    <source>
        <strain evidence="4 5">DSM 22616</strain>
    </source>
</reference>
<keyword evidence="1" id="KW-0235">DNA replication</keyword>
<dbReference type="GO" id="GO:0003677">
    <property type="term" value="F:DNA binding"/>
    <property type="evidence" value="ECO:0007669"/>
    <property type="project" value="UniProtKB-KW"/>
</dbReference>
<evidence type="ECO:0000259" key="3">
    <source>
        <dbReference type="PROSITE" id="PS50076"/>
    </source>
</evidence>
<accession>A0ABU0AU36</accession>